<dbReference type="GO" id="GO:0008360">
    <property type="term" value="P:regulation of cell shape"/>
    <property type="evidence" value="ECO:0007669"/>
    <property type="project" value="InterPro"/>
</dbReference>
<evidence type="ECO:0000256" key="1">
    <source>
        <dbReference type="SAM" id="MobiDB-lite"/>
    </source>
</evidence>
<dbReference type="RefSeq" id="XP_028249310.1">
    <property type="nucleotide sequence ID" value="XM_028393509.1"/>
</dbReference>
<dbReference type="InterPro" id="IPR008954">
    <property type="entry name" value="Moesin_tail_sf"/>
</dbReference>
<dbReference type="InterPro" id="IPR045346">
    <property type="entry name" value="Ermin"/>
</dbReference>
<dbReference type="OrthoDB" id="9947518at2759"/>
<evidence type="ECO:0000313" key="3">
    <source>
        <dbReference type="RefSeq" id="XP_028249310.1"/>
    </source>
</evidence>
<dbReference type="AlphaFoldDB" id="A0A6P7H2P2"/>
<organism evidence="2 3">
    <name type="scientific">Parambassis ranga</name>
    <name type="common">Indian glassy fish</name>
    <dbReference type="NCBI Taxonomy" id="210632"/>
    <lineage>
        <taxon>Eukaryota</taxon>
        <taxon>Metazoa</taxon>
        <taxon>Chordata</taxon>
        <taxon>Craniata</taxon>
        <taxon>Vertebrata</taxon>
        <taxon>Euteleostomi</taxon>
        <taxon>Actinopterygii</taxon>
        <taxon>Neopterygii</taxon>
        <taxon>Teleostei</taxon>
        <taxon>Neoteleostei</taxon>
        <taxon>Acanthomorphata</taxon>
        <taxon>Ovalentaria</taxon>
        <taxon>Ambassidae</taxon>
        <taxon>Parambassis</taxon>
    </lineage>
</organism>
<reference evidence="3" key="1">
    <citation type="submission" date="2025-08" db="UniProtKB">
        <authorList>
            <consortium name="RefSeq"/>
        </authorList>
    </citation>
    <scope>IDENTIFICATION</scope>
</reference>
<proteinExistence type="predicted"/>
<sequence length="294" mass="32849">METSAVPPNSVNLRADDDALVSKVMEIIGSITPEPFNTMVEPEDKDVWSLEEGDDSVFYSDEEQAKCPHPTDSGTAGEPHQQKEGNPEEKEGIKEENSETEQEAPPQVTEGEHQNLQTAKAEQMSTSDPGQLESELTPGASDRSCEEFLQSNEEKKQTEQKTSAGKVNHVEMEEVVPEAPTANLKLFEEFNERSFTSLNEEAELPKQPPGSPNLQIQVDRTAAQDLSFHVHGGFHHNLSAGYSSTLPVMKKPACYQKAFNHLTSSKYSTVSYRRIRRGNTQQKVEEFEHLMMNR</sequence>
<dbReference type="Proteomes" id="UP000515145">
    <property type="component" value="Chromosome 21"/>
</dbReference>
<evidence type="ECO:0000313" key="2">
    <source>
        <dbReference type="Proteomes" id="UP000515145"/>
    </source>
</evidence>
<dbReference type="Pfam" id="PF20491">
    <property type="entry name" value="Ermin"/>
    <property type="match status" value="1"/>
</dbReference>
<dbReference type="GO" id="GO:0007015">
    <property type="term" value="P:actin filament organization"/>
    <property type="evidence" value="ECO:0007669"/>
    <property type="project" value="InterPro"/>
</dbReference>
<keyword evidence="2" id="KW-1185">Reference proteome</keyword>
<protein>
    <submittedName>
        <fullName evidence="3">Ermin</fullName>
    </submittedName>
</protein>
<feature type="compositionally biased region" description="Basic and acidic residues" evidence="1">
    <location>
        <begin position="80"/>
        <end position="97"/>
    </location>
</feature>
<feature type="compositionally biased region" description="Polar residues" evidence="1">
    <location>
        <begin position="114"/>
        <end position="129"/>
    </location>
</feature>
<dbReference type="GeneID" id="114426244"/>
<feature type="region of interest" description="Disordered" evidence="1">
    <location>
        <begin position="32"/>
        <end position="168"/>
    </location>
</feature>
<feature type="compositionally biased region" description="Acidic residues" evidence="1">
    <location>
        <begin position="41"/>
        <end position="55"/>
    </location>
</feature>
<gene>
    <name evidence="3" type="primary">ermn</name>
</gene>
<name>A0A6P7H2P2_9TELE</name>
<accession>A0A6P7H2P2</accession>
<dbReference type="Gene3D" id="6.10.360.10">
    <property type="match status" value="1"/>
</dbReference>
<dbReference type="CTD" id="57471"/>
<dbReference type="GO" id="GO:0051015">
    <property type="term" value="F:actin filament binding"/>
    <property type="evidence" value="ECO:0007669"/>
    <property type="project" value="InterPro"/>
</dbReference>
<dbReference type="InParanoid" id="A0A6P7H2P2"/>